<keyword evidence="3" id="KW-1185">Reference proteome</keyword>
<evidence type="ECO:0000313" key="2">
    <source>
        <dbReference type="EMBL" id="RTG83915.1"/>
    </source>
</evidence>
<dbReference type="InterPro" id="IPR011545">
    <property type="entry name" value="DEAD/DEAH_box_helicase_dom"/>
</dbReference>
<protein>
    <recommendedName>
        <fullName evidence="1">Helicase ATP-binding domain-containing protein</fullName>
    </recommendedName>
</protein>
<evidence type="ECO:0000313" key="3">
    <source>
        <dbReference type="Proteomes" id="UP000290809"/>
    </source>
</evidence>
<feature type="non-terminal residue" evidence="2">
    <location>
        <position position="1"/>
    </location>
</feature>
<name>A0A430Q8C3_SCHBO</name>
<dbReference type="EMBL" id="QMKO01002319">
    <property type="protein sequence ID" value="RTG83915.1"/>
    <property type="molecule type" value="Genomic_DNA"/>
</dbReference>
<dbReference type="AlphaFoldDB" id="A0A430Q8C3"/>
<dbReference type="GO" id="GO:0005524">
    <property type="term" value="F:ATP binding"/>
    <property type="evidence" value="ECO:0007669"/>
    <property type="project" value="InterPro"/>
</dbReference>
<dbReference type="SUPFAM" id="SSF52540">
    <property type="entry name" value="P-loop containing nucleoside triphosphate hydrolases"/>
    <property type="match status" value="1"/>
</dbReference>
<dbReference type="PANTHER" id="PTHR47835:SF3">
    <property type="entry name" value="HELICASE FOR MEIOSIS 1"/>
    <property type="match status" value="1"/>
</dbReference>
<proteinExistence type="predicted"/>
<gene>
    <name evidence="2" type="ORF">DC041_0005469</name>
</gene>
<evidence type="ECO:0000259" key="1">
    <source>
        <dbReference type="PROSITE" id="PS51192"/>
    </source>
</evidence>
<dbReference type="GO" id="GO:0016787">
    <property type="term" value="F:hydrolase activity"/>
    <property type="evidence" value="ECO:0007669"/>
    <property type="project" value="UniProtKB-KW"/>
</dbReference>
<dbReference type="GO" id="GO:0003676">
    <property type="term" value="F:nucleic acid binding"/>
    <property type="evidence" value="ECO:0007669"/>
    <property type="project" value="InterPro"/>
</dbReference>
<dbReference type="PROSITE" id="PS51192">
    <property type="entry name" value="HELICASE_ATP_BIND_1"/>
    <property type="match status" value="1"/>
</dbReference>
<comment type="caution">
    <text evidence="2">The sequence shown here is derived from an EMBL/GenBank/DDBJ whole genome shotgun (WGS) entry which is preliminary data.</text>
</comment>
<reference evidence="2 3" key="1">
    <citation type="journal article" date="2019" name="PLoS Pathog.">
        <title>Genome sequence of the bovine parasite Schistosoma bovis Tanzania.</title>
        <authorList>
            <person name="Oey H."/>
            <person name="Zakrzewski M."/>
            <person name="Gobert G."/>
            <person name="Gravermann K."/>
            <person name="Stoye J."/>
            <person name="Jones M."/>
            <person name="Mcmanus D."/>
            <person name="Krause L."/>
        </authorList>
    </citation>
    <scope>NUCLEOTIDE SEQUENCE [LARGE SCALE GENOMIC DNA]</scope>
    <source>
        <strain evidence="2 3">TAN1997</strain>
    </source>
</reference>
<dbReference type="InterPro" id="IPR052247">
    <property type="entry name" value="Meiotic_Crossover_Helicase"/>
</dbReference>
<dbReference type="Gene3D" id="3.40.50.300">
    <property type="entry name" value="P-loop containing nucleotide triphosphate hydrolases"/>
    <property type="match status" value="1"/>
</dbReference>
<dbReference type="Pfam" id="PF00270">
    <property type="entry name" value="DEAD"/>
    <property type="match status" value="1"/>
</dbReference>
<dbReference type="InterPro" id="IPR027417">
    <property type="entry name" value="P-loop_NTPase"/>
</dbReference>
<dbReference type="STRING" id="6184.A0A430Q8C3"/>
<dbReference type="Proteomes" id="UP000290809">
    <property type="component" value="Unassembled WGS sequence"/>
</dbReference>
<organism evidence="2 3">
    <name type="scientific">Schistosoma bovis</name>
    <name type="common">Blood fluke</name>
    <dbReference type="NCBI Taxonomy" id="6184"/>
    <lineage>
        <taxon>Eukaryota</taxon>
        <taxon>Metazoa</taxon>
        <taxon>Spiralia</taxon>
        <taxon>Lophotrochozoa</taxon>
        <taxon>Platyhelminthes</taxon>
        <taxon>Trematoda</taxon>
        <taxon>Digenea</taxon>
        <taxon>Strigeidida</taxon>
        <taxon>Schistosomatoidea</taxon>
        <taxon>Schistosomatidae</taxon>
        <taxon>Schistosoma</taxon>
    </lineage>
</organism>
<dbReference type="GO" id="GO:0043138">
    <property type="term" value="F:3'-5' DNA helicase activity"/>
    <property type="evidence" value="ECO:0007669"/>
    <property type="project" value="UniProtKB-EC"/>
</dbReference>
<dbReference type="PANTHER" id="PTHR47835">
    <property type="entry name" value="HFM1, ATP DEPENDENT DNA HELICASE HOMOLOG"/>
    <property type="match status" value="1"/>
</dbReference>
<feature type="domain" description="Helicase ATP-binding" evidence="1">
    <location>
        <begin position="1"/>
        <end position="159"/>
    </location>
</feature>
<accession>A0A430Q8C3</accession>
<sequence>IFTTNKSLVVSAPTGSGKTVIFELAIVKQLNDYETSSQKDPFIIIYSRSNSCNLLSLVAPTKAICSQTFSEWNRKFSRFCLNCLTSTGDSEFVDIQNLGSQVLLITTPVVLHSAFDTKYIFQEKLNSTVKTFRDLASIWNKLKLCFVDEVSSSCRNTSS</sequence>
<dbReference type="InterPro" id="IPR014001">
    <property type="entry name" value="Helicase_ATP-bd"/>
</dbReference>